<protein>
    <recommendedName>
        <fullName evidence="3">Reverse transcriptase domain-containing protein</fullName>
    </recommendedName>
</protein>
<dbReference type="Proteomes" id="UP000467841">
    <property type="component" value="Unassembled WGS sequence"/>
</dbReference>
<gene>
    <name evidence="1" type="ORF">MERR_LOCUS32676</name>
</gene>
<evidence type="ECO:0000313" key="1">
    <source>
        <dbReference type="EMBL" id="CAA7045441.1"/>
    </source>
</evidence>
<sequence length="73" mass="8910">MTSIFSDLIEEMVEVFMDDFSVYGASFSLCEKVMTLQMKKERRLIKKLREVSMRAMRMYQWRRLSQKKRRMSS</sequence>
<accession>A0A6D2JYR3</accession>
<evidence type="ECO:0008006" key="3">
    <source>
        <dbReference type="Google" id="ProtNLM"/>
    </source>
</evidence>
<dbReference type="EMBL" id="CACVBM020001319">
    <property type="protein sequence ID" value="CAA7045441.1"/>
    <property type="molecule type" value="Genomic_DNA"/>
</dbReference>
<evidence type="ECO:0000313" key="2">
    <source>
        <dbReference type="Proteomes" id="UP000467841"/>
    </source>
</evidence>
<keyword evidence="2" id="KW-1185">Reference proteome</keyword>
<dbReference type="AlphaFoldDB" id="A0A6D2JYR3"/>
<reference evidence="1" key="1">
    <citation type="submission" date="2020-01" db="EMBL/GenBank/DDBJ databases">
        <authorList>
            <person name="Mishra B."/>
        </authorList>
    </citation>
    <scope>NUCLEOTIDE SEQUENCE [LARGE SCALE GENOMIC DNA]</scope>
</reference>
<proteinExistence type="predicted"/>
<comment type="caution">
    <text evidence="1">The sequence shown here is derived from an EMBL/GenBank/DDBJ whole genome shotgun (WGS) entry which is preliminary data.</text>
</comment>
<organism evidence="1 2">
    <name type="scientific">Microthlaspi erraticum</name>
    <dbReference type="NCBI Taxonomy" id="1685480"/>
    <lineage>
        <taxon>Eukaryota</taxon>
        <taxon>Viridiplantae</taxon>
        <taxon>Streptophyta</taxon>
        <taxon>Embryophyta</taxon>
        <taxon>Tracheophyta</taxon>
        <taxon>Spermatophyta</taxon>
        <taxon>Magnoliopsida</taxon>
        <taxon>eudicotyledons</taxon>
        <taxon>Gunneridae</taxon>
        <taxon>Pentapetalae</taxon>
        <taxon>rosids</taxon>
        <taxon>malvids</taxon>
        <taxon>Brassicales</taxon>
        <taxon>Brassicaceae</taxon>
        <taxon>Coluteocarpeae</taxon>
        <taxon>Microthlaspi</taxon>
    </lineage>
</organism>
<name>A0A6D2JYR3_9BRAS</name>